<gene>
    <name evidence="2" type="ORF">GCM10011584_16410</name>
</gene>
<sequence>MTATREHDGEIEFATPGVPGYVVMFLVASVVAPVLLLVATAVGDGFSLDLLVYFVPGVFFAALYGAPVALVTTVVGHLALRGVWQQAVHVLVFGVVAGLLGIVLFGVLGDGWEAAAVYFGLAAGVSAAAGRLAVSGRRWRTRLLDSAVPSLR</sequence>
<evidence type="ECO:0000256" key="1">
    <source>
        <dbReference type="SAM" id="Phobius"/>
    </source>
</evidence>
<evidence type="ECO:0000313" key="2">
    <source>
        <dbReference type="EMBL" id="GGO88722.1"/>
    </source>
</evidence>
<feature type="transmembrane region" description="Helical" evidence="1">
    <location>
        <begin position="54"/>
        <end position="80"/>
    </location>
</feature>
<accession>A0ABQ2N8Q9</accession>
<evidence type="ECO:0000313" key="3">
    <source>
        <dbReference type="Proteomes" id="UP000655410"/>
    </source>
</evidence>
<keyword evidence="3" id="KW-1185">Reference proteome</keyword>
<dbReference type="EMBL" id="BMNI01000003">
    <property type="protein sequence ID" value="GGO88722.1"/>
    <property type="molecule type" value="Genomic_DNA"/>
</dbReference>
<organism evidence="2 3">
    <name type="scientific">Nocardioides phosphati</name>
    <dbReference type="NCBI Taxonomy" id="1867775"/>
    <lineage>
        <taxon>Bacteria</taxon>
        <taxon>Bacillati</taxon>
        <taxon>Actinomycetota</taxon>
        <taxon>Actinomycetes</taxon>
        <taxon>Propionibacteriales</taxon>
        <taxon>Nocardioidaceae</taxon>
        <taxon>Nocardioides</taxon>
    </lineage>
</organism>
<feature type="transmembrane region" description="Helical" evidence="1">
    <location>
        <begin position="115"/>
        <end position="134"/>
    </location>
</feature>
<keyword evidence="1" id="KW-0472">Membrane</keyword>
<keyword evidence="1" id="KW-1133">Transmembrane helix</keyword>
<comment type="caution">
    <text evidence="2">The sequence shown here is derived from an EMBL/GenBank/DDBJ whole genome shotgun (WGS) entry which is preliminary data.</text>
</comment>
<keyword evidence="1" id="KW-0812">Transmembrane</keyword>
<reference evidence="3" key="1">
    <citation type="journal article" date="2019" name="Int. J. Syst. Evol. Microbiol.">
        <title>The Global Catalogue of Microorganisms (GCM) 10K type strain sequencing project: providing services to taxonomists for standard genome sequencing and annotation.</title>
        <authorList>
            <consortium name="The Broad Institute Genomics Platform"/>
            <consortium name="The Broad Institute Genome Sequencing Center for Infectious Disease"/>
            <person name="Wu L."/>
            <person name="Ma J."/>
        </authorList>
    </citation>
    <scope>NUCLEOTIDE SEQUENCE [LARGE SCALE GENOMIC DNA]</scope>
    <source>
        <strain evidence="3">CGMCC 4.7371</strain>
    </source>
</reference>
<dbReference type="Proteomes" id="UP000655410">
    <property type="component" value="Unassembled WGS sequence"/>
</dbReference>
<feature type="transmembrane region" description="Helical" evidence="1">
    <location>
        <begin position="21"/>
        <end position="42"/>
    </location>
</feature>
<dbReference type="RefSeq" id="WP_188783517.1">
    <property type="nucleotide sequence ID" value="NZ_BMNI01000003.1"/>
</dbReference>
<feature type="transmembrane region" description="Helical" evidence="1">
    <location>
        <begin position="87"/>
        <end position="109"/>
    </location>
</feature>
<name>A0ABQ2N8Q9_9ACTN</name>
<protein>
    <submittedName>
        <fullName evidence="2">Uncharacterized protein</fullName>
    </submittedName>
</protein>
<proteinExistence type="predicted"/>